<reference evidence="2" key="3">
    <citation type="submission" date="2023-03" db="UniProtKB">
        <authorList>
            <consortium name="EnsemblPlants"/>
        </authorList>
    </citation>
    <scope>IDENTIFICATION</scope>
    <source>
        <strain evidence="2">cv. Chiifu-401-42</strain>
    </source>
</reference>
<protein>
    <submittedName>
        <fullName evidence="2">Uncharacterized protein</fullName>
    </submittedName>
</protein>
<evidence type="ECO:0000313" key="2">
    <source>
        <dbReference type="EnsemblPlants" id="Bra034747.1-P"/>
    </source>
</evidence>
<keyword evidence="3" id="KW-1185">Reference proteome</keyword>
<dbReference type="OMA" id="MVVNEVH"/>
<name>M4F102_BRACM</name>
<sequence length="140" mass="15633">MVVNEVHLNTERRSQPKPRGGAGQDEAPGDRRPNGGTRRVSARERDEASLRRDDEEHVQSKRSHGSSRFNSIDRRRDDPVRYSIESDARGDDSELRGVWFPVRGGVDAETVVEADVFFQGDGGSWEVADSDFDVTGCEES</sequence>
<evidence type="ECO:0000313" key="3">
    <source>
        <dbReference type="Proteomes" id="UP000011750"/>
    </source>
</evidence>
<dbReference type="AlphaFoldDB" id="M4F102"/>
<organism evidence="2 3">
    <name type="scientific">Brassica campestris</name>
    <name type="common">Field mustard</name>
    <dbReference type="NCBI Taxonomy" id="3711"/>
    <lineage>
        <taxon>Eukaryota</taxon>
        <taxon>Viridiplantae</taxon>
        <taxon>Streptophyta</taxon>
        <taxon>Embryophyta</taxon>
        <taxon>Tracheophyta</taxon>
        <taxon>Spermatophyta</taxon>
        <taxon>Magnoliopsida</taxon>
        <taxon>eudicotyledons</taxon>
        <taxon>Gunneridae</taxon>
        <taxon>Pentapetalae</taxon>
        <taxon>rosids</taxon>
        <taxon>malvids</taxon>
        <taxon>Brassicales</taxon>
        <taxon>Brassicaceae</taxon>
        <taxon>Brassiceae</taxon>
        <taxon>Brassica</taxon>
    </lineage>
</organism>
<accession>M4F102</accession>
<dbReference type="Proteomes" id="UP000011750">
    <property type="component" value="Chromosome A05"/>
</dbReference>
<dbReference type="EnsemblPlants" id="Bra034747.1">
    <property type="protein sequence ID" value="Bra034747.1-P"/>
    <property type="gene ID" value="Bra034747"/>
</dbReference>
<feature type="compositionally biased region" description="Basic and acidic residues" evidence="1">
    <location>
        <begin position="41"/>
        <end position="59"/>
    </location>
</feature>
<feature type="compositionally biased region" description="Basic and acidic residues" evidence="1">
    <location>
        <begin position="71"/>
        <end position="93"/>
    </location>
</feature>
<dbReference type="HOGENOM" id="CLU_1837934_0_0_1"/>
<proteinExistence type="predicted"/>
<reference evidence="2 3" key="2">
    <citation type="journal article" date="2018" name="Hortic Res">
        <title>Improved Brassica rapa reference genome by single-molecule sequencing and chromosome conformation capture technologies.</title>
        <authorList>
            <person name="Zhang L."/>
            <person name="Cai X."/>
            <person name="Wu J."/>
            <person name="Liu M."/>
            <person name="Grob S."/>
            <person name="Cheng F."/>
            <person name="Liang J."/>
            <person name="Cai C."/>
            <person name="Liu Z."/>
            <person name="Liu B."/>
            <person name="Wang F."/>
            <person name="Li S."/>
            <person name="Liu F."/>
            <person name="Li X."/>
            <person name="Cheng L."/>
            <person name="Yang W."/>
            <person name="Li M.H."/>
            <person name="Grossniklaus U."/>
            <person name="Zheng H."/>
            <person name="Wang X."/>
        </authorList>
    </citation>
    <scope>NUCLEOTIDE SEQUENCE [LARGE SCALE GENOMIC DNA]</scope>
    <source>
        <strain evidence="2 3">cv. Chiifu-401-42</strain>
    </source>
</reference>
<feature type="region of interest" description="Disordered" evidence="1">
    <location>
        <begin position="1"/>
        <end position="93"/>
    </location>
</feature>
<dbReference type="Gramene" id="Bra034747.1">
    <property type="protein sequence ID" value="Bra034747.1-P"/>
    <property type="gene ID" value="Bra034747"/>
</dbReference>
<dbReference type="InParanoid" id="M4F102"/>
<reference evidence="2 3" key="1">
    <citation type="journal article" date="2011" name="Nat. Genet.">
        <title>The genome of the mesopolyploid crop species Brassica rapa.</title>
        <authorList>
            <consortium name="Brassica rapa Genome Sequencing Project Consortium"/>
            <person name="Wang X."/>
            <person name="Wang H."/>
            <person name="Wang J."/>
            <person name="Sun R."/>
            <person name="Wu J."/>
            <person name="Liu S."/>
            <person name="Bai Y."/>
            <person name="Mun J.H."/>
            <person name="Bancroft I."/>
            <person name="Cheng F."/>
            <person name="Huang S."/>
            <person name="Li X."/>
            <person name="Hua W."/>
            <person name="Wang J."/>
            <person name="Wang X."/>
            <person name="Freeling M."/>
            <person name="Pires J.C."/>
            <person name="Paterson A.H."/>
            <person name="Chalhoub B."/>
            <person name="Wang B."/>
            <person name="Hayward A."/>
            <person name="Sharpe A.G."/>
            <person name="Park B.S."/>
            <person name="Weisshaar B."/>
            <person name="Liu B."/>
            <person name="Li B."/>
            <person name="Liu B."/>
            <person name="Tong C."/>
            <person name="Song C."/>
            <person name="Duran C."/>
            <person name="Peng C."/>
            <person name="Geng C."/>
            <person name="Koh C."/>
            <person name="Lin C."/>
            <person name="Edwards D."/>
            <person name="Mu D."/>
            <person name="Shen D."/>
            <person name="Soumpourou E."/>
            <person name="Li F."/>
            <person name="Fraser F."/>
            <person name="Conant G."/>
            <person name="Lassalle G."/>
            <person name="King G.J."/>
            <person name="Bonnema G."/>
            <person name="Tang H."/>
            <person name="Wang H."/>
            <person name="Belcram H."/>
            <person name="Zhou H."/>
            <person name="Hirakawa H."/>
            <person name="Abe H."/>
            <person name="Guo H."/>
            <person name="Wang H."/>
            <person name="Jin H."/>
            <person name="Parkin I.A."/>
            <person name="Batley J."/>
            <person name="Kim J.S."/>
            <person name="Just J."/>
            <person name="Li J."/>
            <person name="Xu J."/>
            <person name="Deng J."/>
            <person name="Kim J.A."/>
            <person name="Li J."/>
            <person name="Yu J."/>
            <person name="Meng J."/>
            <person name="Wang J."/>
            <person name="Min J."/>
            <person name="Poulain J."/>
            <person name="Wang J."/>
            <person name="Hatakeyama K."/>
            <person name="Wu K."/>
            <person name="Wang L."/>
            <person name="Fang L."/>
            <person name="Trick M."/>
            <person name="Links M.G."/>
            <person name="Zhao M."/>
            <person name="Jin M."/>
            <person name="Ramchiary N."/>
            <person name="Drou N."/>
            <person name="Berkman P.J."/>
            <person name="Cai Q."/>
            <person name="Huang Q."/>
            <person name="Li R."/>
            <person name="Tabata S."/>
            <person name="Cheng S."/>
            <person name="Zhang S."/>
            <person name="Zhang S."/>
            <person name="Huang S."/>
            <person name="Sato S."/>
            <person name="Sun S."/>
            <person name="Kwon S.J."/>
            <person name="Choi S.R."/>
            <person name="Lee T.H."/>
            <person name="Fan W."/>
            <person name="Zhao X."/>
            <person name="Tan X."/>
            <person name="Xu X."/>
            <person name="Wang Y."/>
            <person name="Qiu Y."/>
            <person name="Yin Y."/>
            <person name="Li Y."/>
            <person name="Du Y."/>
            <person name="Liao Y."/>
            <person name="Lim Y."/>
            <person name="Narusaka Y."/>
            <person name="Wang Y."/>
            <person name="Wang Z."/>
            <person name="Li Z."/>
            <person name="Wang Z."/>
            <person name="Xiong Z."/>
            <person name="Zhang Z."/>
        </authorList>
    </citation>
    <scope>NUCLEOTIDE SEQUENCE [LARGE SCALE GENOMIC DNA]</scope>
    <source>
        <strain evidence="2 3">cv. Chiifu-401-42</strain>
    </source>
</reference>
<evidence type="ECO:0000256" key="1">
    <source>
        <dbReference type="SAM" id="MobiDB-lite"/>
    </source>
</evidence>